<dbReference type="RefSeq" id="WP_110104378.1">
    <property type="nucleotide sequence ID" value="NZ_JACBZZ010000001.1"/>
</dbReference>
<accession>A0A2V3DX35</accession>
<comment type="caution">
    <text evidence="4">The sequence shown here is derived from an EMBL/GenBank/DDBJ whole genome shotgun (WGS) entry which is preliminary data.</text>
</comment>
<proteinExistence type="predicted"/>
<feature type="domain" description="DUF4439" evidence="3">
    <location>
        <begin position="424"/>
        <end position="518"/>
    </location>
</feature>
<dbReference type="InterPro" id="IPR029447">
    <property type="entry name" value="DUF4439"/>
</dbReference>
<feature type="compositionally biased region" description="Polar residues" evidence="1">
    <location>
        <begin position="175"/>
        <end position="189"/>
    </location>
</feature>
<evidence type="ECO:0000313" key="4">
    <source>
        <dbReference type="EMBL" id="PXA69090.1"/>
    </source>
</evidence>
<evidence type="ECO:0000259" key="3">
    <source>
        <dbReference type="Pfam" id="PF14530"/>
    </source>
</evidence>
<dbReference type="Proteomes" id="UP000246303">
    <property type="component" value="Unassembled WGS sequence"/>
</dbReference>
<keyword evidence="2" id="KW-0812">Transmembrane</keyword>
<feature type="region of interest" description="Disordered" evidence="1">
    <location>
        <begin position="157"/>
        <end position="227"/>
    </location>
</feature>
<keyword evidence="2" id="KW-0472">Membrane</keyword>
<dbReference type="AlphaFoldDB" id="A0A2V3DX35"/>
<sequence>MTNPNPSAEPNASDPDAKTPAVISPVRKAPRRATAAAGSPVAKTSAAPAILVIDANGMIVPPSAEAGTTADLEASAVAPSTSCEGPLAAEADTPDVADPELEVATSETEAEESEEAKARGVEDAESTELSESVADTAGAEGADVAALVEAPLEVAQTSPMLSRRERRLAEQQAENGASSASPAVSTDEVSGTEPAATGATATNGTAGPHNPAERGGNASTHKSKPRPKRNRFVALVRGLCFLIVISALVVSLGTVLSGPDVGADEYSHTQEQRQAAWETTTTLQIGALGLVEVTSTPQLRTILSNTAQQLGIQAAALSDGLPTETATPTPTAASLPTVTQLREELTANAESLLASALTAEGSMGRVFASVGTGQLLQARELGSATAATMPASGLLPAKVDFPVPSGPQCATILEPRPGATIDAALSAAALGEQKAIYAYQVASTRFAEPQFSKSTALLDRHQQKLNVLNEELRLRCLPPAAPVAGYALNASFTSMPKPALSTLEAELSALYADLSAFSAANPDYATASPGAAGSPDATQQPPKGSNLRELSVLWLLDSTEAQISWGGTLNALPGIESAATAP</sequence>
<keyword evidence="5" id="KW-1185">Reference proteome</keyword>
<feature type="compositionally biased region" description="Acidic residues" evidence="1">
    <location>
        <begin position="92"/>
        <end position="101"/>
    </location>
</feature>
<dbReference type="InterPro" id="IPR012347">
    <property type="entry name" value="Ferritin-like"/>
</dbReference>
<evidence type="ECO:0000256" key="2">
    <source>
        <dbReference type="SAM" id="Phobius"/>
    </source>
</evidence>
<dbReference type="OrthoDB" id="4947455at2"/>
<evidence type="ECO:0000313" key="5">
    <source>
        <dbReference type="Proteomes" id="UP000246303"/>
    </source>
</evidence>
<reference evidence="4 5" key="1">
    <citation type="submission" date="2018-05" db="EMBL/GenBank/DDBJ databases">
        <title>Genetic diversity of glacier-inhabiting Cryobacterium bacteria in China and description of Cryobacterium mengkeensis sp. nov. and Arthrobacter glacialis sp. nov.</title>
        <authorList>
            <person name="Liu Q."/>
            <person name="Xin Y.-H."/>
        </authorList>
    </citation>
    <scope>NUCLEOTIDE SEQUENCE [LARGE SCALE GENOMIC DNA]</scope>
    <source>
        <strain evidence="4 5">GP3</strain>
    </source>
</reference>
<feature type="compositionally biased region" description="Low complexity" evidence="1">
    <location>
        <begin position="191"/>
        <end position="207"/>
    </location>
</feature>
<dbReference type="InterPro" id="IPR009078">
    <property type="entry name" value="Ferritin-like_SF"/>
</dbReference>
<feature type="region of interest" description="Disordered" evidence="1">
    <location>
        <begin position="1"/>
        <end position="43"/>
    </location>
</feature>
<dbReference type="Gene3D" id="1.20.1260.10">
    <property type="match status" value="1"/>
</dbReference>
<dbReference type="SUPFAM" id="SSF47240">
    <property type="entry name" value="Ferritin-like"/>
    <property type="match status" value="1"/>
</dbReference>
<feature type="transmembrane region" description="Helical" evidence="2">
    <location>
        <begin position="232"/>
        <end position="256"/>
    </location>
</feature>
<feature type="compositionally biased region" description="Polar residues" evidence="1">
    <location>
        <begin position="1"/>
        <end position="10"/>
    </location>
</feature>
<dbReference type="EMBL" id="QHLZ01000001">
    <property type="protein sequence ID" value="PXA69090.1"/>
    <property type="molecule type" value="Genomic_DNA"/>
</dbReference>
<evidence type="ECO:0000256" key="1">
    <source>
        <dbReference type="SAM" id="MobiDB-lite"/>
    </source>
</evidence>
<dbReference type="Pfam" id="PF14530">
    <property type="entry name" value="DUF4439"/>
    <property type="match status" value="1"/>
</dbReference>
<organism evidence="4 5">
    <name type="scientific">Arthrobacter psychrochitiniphilus</name>
    <dbReference type="NCBI Taxonomy" id="291045"/>
    <lineage>
        <taxon>Bacteria</taxon>
        <taxon>Bacillati</taxon>
        <taxon>Actinomycetota</taxon>
        <taxon>Actinomycetes</taxon>
        <taxon>Micrococcales</taxon>
        <taxon>Micrococcaceae</taxon>
        <taxon>Arthrobacter</taxon>
    </lineage>
</organism>
<gene>
    <name evidence="4" type="ORF">CVS29_00445</name>
</gene>
<name>A0A2V3DX35_9MICC</name>
<protein>
    <recommendedName>
        <fullName evidence="3">DUF4439 domain-containing protein</fullName>
    </recommendedName>
</protein>
<feature type="region of interest" description="Disordered" evidence="1">
    <location>
        <begin position="70"/>
        <end position="137"/>
    </location>
</feature>
<keyword evidence="2" id="KW-1133">Transmembrane helix</keyword>